<comment type="caution">
    <text evidence="2">The sequence shown here is derived from an EMBL/GenBank/DDBJ whole genome shotgun (WGS) entry which is preliminary data.</text>
</comment>
<organism evidence="2 3">
    <name type="scientific">Nonlabens xylanidelens</name>
    <dbReference type="NCBI Taxonomy" id="191564"/>
    <lineage>
        <taxon>Bacteria</taxon>
        <taxon>Pseudomonadati</taxon>
        <taxon>Bacteroidota</taxon>
        <taxon>Flavobacteriia</taxon>
        <taxon>Flavobacteriales</taxon>
        <taxon>Flavobacteriaceae</taxon>
        <taxon>Nonlabens</taxon>
    </lineage>
</organism>
<evidence type="ECO:0000313" key="2">
    <source>
        <dbReference type="EMBL" id="PPK93351.1"/>
    </source>
</evidence>
<gene>
    <name evidence="2" type="ORF">LY01_02639</name>
</gene>
<proteinExistence type="predicted"/>
<dbReference type="AlphaFoldDB" id="A0A2S6IGM7"/>
<accession>A0A2S6IGM7</accession>
<sequence>MFKFLRPKNAVYRFSEDKKALLINDNVKNRFWLSICLMFFGSLNLLLTVNNWGMYFKIFSYALLLFSTIVIVVMFQTHTLKNEIQRVEVDYLLFRNNKRVKQTMIRLKNGKYRNVIFNHEAHRLNFVQFMEENDFEVKRVESILPLVPLNY</sequence>
<name>A0A2S6IGM7_9FLAO</name>
<keyword evidence="1" id="KW-0472">Membrane</keyword>
<dbReference type="Proteomes" id="UP000239002">
    <property type="component" value="Unassembled WGS sequence"/>
</dbReference>
<keyword evidence="3" id="KW-1185">Reference proteome</keyword>
<reference evidence="2 3" key="1">
    <citation type="submission" date="2018-02" db="EMBL/GenBank/DDBJ databases">
        <title>Genomic Encyclopedia of Archaeal and Bacterial Type Strains, Phase II (KMG-II): from individual species to whole genera.</title>
        <authorList>
            <person name="Goeker M."/>
        </authorList>
    </citation>
    <scope>NUCLEOTIDE SEQUENCE [LARGE SCALE GENOMIC DNA]</scope>
    <source>
        <strain evidence="2 3">DSM 16809</strain>
    </source>
</reference>
<dbReference type="EMBL" id="PTJE01000007">
    <property type="protein sequence ID" value="PPK93351.1"/>
    <property type="molecule type" value="Genomic_DNA"/>
</dbReference>
<protein>
    <submittedName>
        <fullName evidence="2">Uncharacterized protein</fullName>
    </submittedName>
</protein>
<evidence type="ECO:0000313" key="3">
    <source>
        <dbReference type="Proteomes" id="UP000239002"/>
    </source>
</evidence>
<dbReference type="OrthoDB" id="1144243at2"/>
<feature type="transmembrane region" description="Helical" evidence="1">
    <location>
        <begin position="58"/>
        <end position="76"/>
    </location>
</feature>
<keyword evidence="1" id="KW-1133">Transmembrane helix</keyword>
<evidence type="ECO:0000256" key="1">
    <source>
        <dbReference type="SAM" id="Phobius"/>
    </source>
</evidence>
<feature type="transmembrane region" description="Helical" evidence="1">
    <location>
        <begin position="31"/>
        <end position="52"/>
    </location>
</feature>
<keyword evidence="1" id="KW-0812">Transmembrane</keyword>
<dbReference type="RefSeq" id="WP_104516320.1">
    <property type="nucleotide sequence ID" value="NZ_MQVW01000002.1"/>
</dbReference>